<dbReference type="AlphaFoldDB" id="A0A420WIN3"/>
<organism evidence="1 2">
    <name type="scientific">Litorimonas taeanensis</name>
    <dbReference type="NCBI Taxonomy" id="568099"/>
    <lineage>
        <taxon>Bacteria</taxon>
        <taxon>Pseudomonadati</taxon>
        <taxon>Pseudomonadota</taxon>
        <taxon>Alphaproteobacteria</taxon>
        <taxon>Maricaulales</taxon>
        <taxon>Robiginitomaculaceae</taxon>
    </lineage>
</organism>
<protein>
    <submittedName>
        <fullName evidence="1">Broad specificity phosphatase PhoE</fullName>
    </submittedName>
</protein>
<dbReference type="Gene3D" id="3.40.50.1240">
    <property type="entry name" value="Phosphoglycerate mutase-like"/>
    <property type="match status" value="1"/>
</dbReference>
<dbReference type="CDD" id="cd07040">
    <property type="entry name" value="HP"/>
    <property type="match status" value="1"/>
</dbReference>
<dbReference type="InterPro" id="IPR013078">
    <property type="entry name" value="His_Pase_superF_clade-1"/>
</dbReference>
<sequence length="200" mass="23132">MQVRKQKSVDTLIIARHGKPALSRKVFMTWRGYREWWGRYDAGGIVPNQKVPPKLLRWVEQADLIISSPLRRAVESAEFAAGRAVDFTDIRLIEAALPPPHFDGLKFRPKVWGTFARIAWFLGWSDGMESHQEARQRTNEMCDALAEHAAGGKIVYVSAHGWINRMLKGSLLKRGWKMKSQNGDLHWSFRRYERPTNYNK</sequence>
<dbReference type="Proteomes" id="UP000282211">
    <property type="component" value="Unassembled WGS sequence"/>
</dbReference>
<keyword evidence="2" id="KW-1185">Reference proteome</keyword>
<dbReference type="Pfam" id="PF00300">
    <property type="entry name" value="His_Phos_1"/>
    <property type="match status" value="1"/>
</dbReference>
<comment type="caution">
    <text evidence="1">The sequence shown here is derived from an EMBL/GenBank/DDBJ whole genome shotgun (WGS) entry which is preliminary data.</text>
</comment>
<dbReference type="EMBL" id="RBII01000001">
    <property type="protein sequence ID" value="RKQ70847.1"/>
    <property type="molecule type" value="Genomic_DNA"/>
</dbReference>
<dbReference type="RefSeq" id="WP_121098669.1">
    <property type="nucleotide sequence ID" value="NZ_RBII01000001.1"/>
</dbReference>
<dbReference type="InterPro" id="IPR029033">
    <property type="entry name" value="His_PPase_superfam"/>
</dbReference>
<dbReference type="SMART" id="SM00855">
    <property type="entry name" value="PGAM"/>
    <property type="match status" value="1"/>
</dbReference>
<name>A0A420WIN3_9PROT</name>
<accession>A0A420WIN3</accession>
<dbReference type="SUPFAM" id="SSF53254">
    <property type="entry name" value="Phosphoglycerate mutase-like"/>
    <property type="match status" value="1"/>
</dbReference>
<reference evidence="1 2" key="1">
    <citation type="submission" date="2018-10" db="EMBL/GenBank/DDBJ databases">
        <title>Genomic Encyclopedia of Type Strains, Phase IV (KMG-IV): sequencing the most valuable type-strain genomes for metagenomic binning, comparative biology and taxonomic classification.</title>
        <authorList>
            <person name="Goeker M."/>
        </authorList>
    </citation>
    <scope>NUCLEOTIDE SEQUENCE [LARGE SCALE GENOMIC DNA]</scope>
    <source>
        <strain evidence="1 2">DSM 22008</strain>
    </source>
</reference>
<proteinExistence type="predicted"/>
<dbReference type="InParanoid" id="A0A420WIN3"/>
<evidence type="ECO:0000313" key="1">
    <source>
        <dbReference type="EMBL" id="RKQ70847.1"/>
    </source>
</evidence>
<evidence type="ECO:0000313" key="2">
    <source>
        <dbReference type="Proteomes" id="UP000282211"/>
    </source>
</evidence>
<dbReference type="OrthoDB" id="7200944at2"/>
<gene>
    <name evidence="1" type="ORF">DES40_0149</name>
</gene>